<evidence type="ECO:0000313" key="1">
    <source>
        <dbReference type="EMBL" id="MFD1784736.1"/>
    </source>
</evidence>
<accession>A0ABW4N472</accession>
<proteinExistence type="predicted"/>
<dbReference type="EMBL" id="JBHUEY010000006">
    <property type="protein sequence ID" value="MFD1784736.1"/>
    <property type="molecule type" value="Genomic_DNA"/>
</dbReference>
<protein>
    <recommendedName>
        <fullName evidence="3">DUF1192 domain-containing protein</fullName>
    </recommendedName>
</protein>
<name>A0ABW4N472_9CAUL</name>
<sequence>MSSDRVPRYSLEDDLEEAAERVSRELPQQIARVRAHVREARRRLLVEEDDNSSSTTGTDG</sequence>
<evidence type="ECO:0008006" key="3">
    <source>
        <dbReference type="Google" id="ProtNLM"/>
    </source>
</evidence>
<dbReference type="Proteomes" id="UP001597237">
    <property type="component" value="Unassembled WGS sequence"/>
</dbReference>
<keyword evidence="2" id="KW-1185">Reference proteome</keyword>
<reference evidence="2" key="1">
    <citation type="journal article" date="2019" name="Int. J. Syst. Evol. Microbiol.">
        <title>The Global Catalogue of Microorganisms (GCM) 10K type strain sequencing project: providing services to taxonomists for standard genome sequencing and annotation.</title>
        <authorList>
            <consortium name="The Broad Institute Genomics Platform"/>
            <consortium name="The Broad Institute Genome Sequencing Center for Infectious Disease"/>
            <person name="Wu L."/>
            <person name="Ma J."/>
        </authorList>
    </citation>
    <scope>NUCLEOTIDE SEQUENCE [LARGE SCALE GENOMIC DNA]</scope>
    <source>
        <strain evidence="2">DFY28</strain>
    </source>
</reference>
<comment type="caution">
    <text evidence="1">The sequence shown here is derived from an EMBL/GenBank/DDBJ whole genome shotgun (WGS) entry which is preliminary data.</text>
</comment>
<dbReference type="RefSeq" id="WP_377280875.1">
    <property type="nucleotide sequence ID" value="NZ_JBHRSI010000002.1"/>
</dbReference>
<gene>
    <name evidence="1" type="ORF">ACFSC0_15135</name>
</gene>
<organism evidence="1 2">
    <name type="scientific">Phenylobacterium terrae</name>
    <dbReference type="NCBI Taxonomy" id="2665495"/>
    <lineage>
        <taxon>Bacteria</taxon>
        <taxon>Pseudomonadati</taxon>
        <taxon>Pseudomonadota</taxon>
        <taxon>Alphaproteobacteria</taxon>
        <taxon>Caulobacterales</taxon>
        <taxon>Caulobacteraceae</taxon>
        <taxon>Phenylobacterium</taxon>
    </lineage>
</organism>
<evidence type="ECO:0000313" key="2">
    <source>
        <dbReference type="Proteomes" id="UP001597237"/>
    </source>
</evidence>